<evidence type="ECO:0000313" key="1">
    <source>
        <dbReference type="EMBL" id="ASF00702.1"/>
    </source>
</evidence>
<accession>A0A218MN34</accession>
<protein>
    <submittedName>
        <fullName evidence="1">Uncharacterized protein</fullName>
    </submittedName>
</protein>
<name>A0A218MN34_9VIRU</name>
<organism evidence="1">
    <name type="scientific">uncultured virus</name>
    <dbReference type="NCBI Taxonomy" id="340016"/>
    <lineage>
        <taxon>Viruses</taxon>
        <taxon>environmental samples</taxon>
    </lineage>
</organism>
<dbReference type="EMBL" id="KY052852">
    <property type="protein sequence ID" value="ASF00702.1"/>
    <property type="molecule type" value="Genomic_DNA"/>
</dbReference>
<proteinExistence type="predicted"/>
<reference evidence="1" key="2">
    <citation type="journal article" date="2017" name="Nat. Commun.">
        <title>Single-virus genomics reveals hidden cosmopolitan and abundant viruses.</title>
        <authorList>
            <person name="Martinez-Hernandez F."/>
            <person name="Fornas O."/>
            <person name="Lluesma Gomez M."/>
            <person name="Bolduc B."/>
            <person name="de la Cruz Pena M.J."/>
            <person name="Martinez J.M."/>
            <person name="Anton J."/>
            <person name="Gasol J.M."/>
            <person name="Rosselli R."/>
            <person name="Rodriguez-Valera F."/>
            <person name="Sullivan M.B."/>
            <person name="Acinas S.G."/>
            <person name="Martinez-Garcia M."/>
        </authorList>
    </citation>
    <scope>NUCLEOTIDE SEQUENCE</scope>
</reference>
<sequence>MTLTSKFSKDISTLRAAANKEIYLDVKNPKLYKKVKRYYVGEGLVNLSGEDPDADYATIIECVAEDLAGVI</sequence>
<reference evidence="1" key="1">
    <citation type="submission" date="2016-10" db="EMBL/GenBank/DDBJ databases">
        <authorList>
            <person name="Varghese N."/>
        </authorList>
    </citation>
    <scope>NUCLEOTIDE SEQUENCE</scope>
</reference>